<feature type="domain" description="YopA central" evidence="2">
    <location>
        <begin position="118"/>
        <end position="240"/>
    </location>
</feature>
<sequence length="445" mass="49040">MKSDPGVTTDGIEPAEELPLEPVYPFNEPGQEIRLHEGRLAATAGGDVNGVIWMSCGSQFDVRWKVDEDVPSSWMFDVLGTDVITFALSRPGGNVEVTGRVRTTCDGSFDGSTLVSADSLVSHVVVHWMNLPDVHGRHGRLRFNIGEWELVLAPRPDHKQVWEALGFDPRIAMTHVMSIARRDGKPFATDAVQAVLRALHFGTSFAFGRWIPPALPVGFSNSGVAVWEQWGPLFCDPGRNGSLAWLYSERADDLQKLLARALEAFSDPQREDIARHLLSRAVEANHSGRVEQRILTAFTALEWLCWEELKVSGKMSGNSYNRLSTAARLERLLADACVPIDVDPSMQSVLAAFASAKSETGTPASGPQVVTWVRHQLVHAKSPYEDVYKIKGLLTEAWLLTRHYLVLLLLKWLGYDGLHQAILGPNGTAGDDEPVPWSVRAKPGI</sequence>
<keyword evidence="4" id="KW-1185">Reference proteome</keyword>
<protein>
    <recommendedName>
        <fullName evidence="2">YopA central domain-containing protein</fullName>
    </recommendedName>
</protein>
<dbReference type="EMBL" id="JAXAVW010000012">
    <property type="protein sequence ID" value="MDX8031685.1"/>
    <property type="molecule type" value="Genomic_DNA"/>
</dbReference>
<proteinExistence type="predicted"/>
<feature type="region of interest" description="Disordered" evidence="1">
    <location>
        <begin position="1"/>
        <end position="20"/>
    </location>
</feature>
<evidence type="ECO:0000313" key="3">
    <source>
        <dbReference type="EMBL" id="MDX8031685.1"/>
    </source>
</evidence>
<dbReference type="InterPro" id="IPR058684">
    <property type="entry name" value="YopA_M"/>
</dbReference>
<name>A0ABU4T0J7_9PSEU</name>
<evidence type="ECO:0000313" key="4">
    <source>
        <dbReference type="Proteomes" id="UP001285521"/>
    </source>
</evidence>
<dbReference type="Pfam" id="PF26308">
    <property type="entry name" value="YopA_M"/>
    <property type="match status" value="1"/>
</dbReference>
<dbReference type="Proteomes" id="UP001285521">
    <property type="component" value="Unassembled WGS sequence"/>
</dbReference>
<evidence type="ECO:0000256" key="1">
    <source>
        <dbReference type="SAM" id="MobiDB-lite"/>
    </source>
</evidence>
<dbReference type="RefSeq" id="WP_319966742.1">
    <property type="nucleotide sequence ID" value="NZ_JAXAVW010000012.1"/>
</dbReference>
<reference evidence="3 4" key="1">
    <citation type="submission" date="2023-11" db="EMBL/GenBank/DDBJ databases">
        <title>Lentzea sokolovensis, sp. nov., Lentzea kristufkii, sp. nov., and Lentzea miocenensis, sp. nov., rare actinobacteria from Sokolov Coal Basin, Miocene lacustrine sediment, Czech Republic.</title>
        <authorList>
            <person name="Lara A."/>
            <person name="Kotroba L."/>
            <person name="Nouioui I."/>
            <person name="Neumann-Schaal M."/>
            <person name="Mast Y."/>
            <person name="Chronakova A."/>
        </authorList>
    </citation>
    <scope>NUCLEOTIDE SEQUENCE [LARGE SCALE GENOMIC DNA]</scope>
    <source>
        <strain evidence="3 4">BCCO 10_0856</strain>
    </source>
</reference>
<evidence type="ECO:0000259" key="2">
    <source>
        <dbReference type="Pfam" id="PF26308"/>
    </source>
</evidence>
<reference evidence="3 4" key="2">
    <citation type="submission" date="2023-11" db="EMBL/GenBank/DDBJ databases">
        <authorList>
            <person name="Lara A.C."/>
            <person name="Chronakova A."/>
        </authorList>
    </citation>
    <scope>NUCLEOTIDE SEQUENCE [LARGE SCALE GENOMIC DNA]</scope>
    <source>
        <strain evidence="3 4">BCCO 10_0856</strain>
    </source>
</reference>
<comment type="caution">
    <text evidence="3">The sequence shown here is derived from an EMBL/GenBank/DDBJ whole genome shotgun (WGS) entry which is preliminary data.</text>
</comment>
<accession>A0ABU4T0J7</accession>
<organism evidence="3 4">
    <name type="scientific">Lentzea miocenica</name>
    <dbReference type="NCBI Taxonomy" id="3095431"/>
    <lineage>
        <taxon>Bacteria</taxon>
        <taxon>Bacillati</taxon>
        <taxon>Actinomycetota</taxon>
        <taxon>Actinomycetes</taxon>
        <taxon>Pseudonocardiales</taxon>
        <taxon>Pseudonocardiaceae</taxon>
        <taxon>Lentzea</taxon>
    </lineage>
</organism>
<gene>
    <name evidence="3" type="ORF">SK803_15780</name>
</gene>